<evidence type="ECO:0000313" key="5">
    <source>
        <dbReference type="EMBL" id="CAJ0568263.1"/>
    </source>
</evidence>
<dbReference type="Pfam" id="PF01477">
    <property type="entry name" value="PLAT"/>
    <property type="match status" value="2"/>
</dbReference>
<dbReference type="EMBL" id="CATQJA010001695">
    <property type="protein sequence ID" value="CAJ0568263.1"/>
    <property type="molecule type" value="Genomic_DNA"/>
</dbReference>
<feature type="compositionally biased region" description="Basic and acidic residues" evidence="2">
    <location>
        <begin position="252"/>
        <end position="263"/>
    </location>
</feature>
<feature type="domain" description="Doublecortin" evidence="4">
    <location>
        <begin position="163"/>
        <end position="222"/>
    </location>
</feature>
<dbReference type="Pfam" id="PF03607">
    <property type="entry name" value="DCX"/>
    <property type="match status" value="1"/>
</dbReference>
<dbReference type="InterPro" id="IPR036392">
    <property type="entry name" value="PLAT/LH2_dom_sf"/>
</dbReference>
<dbReference type="Gene3D" id="1.20.5.190">
    <property type="match status" value="4"/>
</dbReference>
<dbReference type="Proteomes" id="UP001177023">
    <property type="component" value="Unassembled WGS sequence"/>
</dbReference>
<dbReference type="InterPro" id="IPR000048">
    <property type="entry name" value="IQ_motif_EF-hand-BS"/>
</dbReference>
<dbReference type="PROSITE" id="PS50096">
    <property type="entry name" value="IQ"/>
    <property type="match status" value="6"/>
</dbReference>
<comment type="caution">
    <text evidence="5">The sequence shown here is derived from an EMBL/GenBank/DDBJ whole genome shotgun (WGS) entry which is preliminary data.</text>
</comment>
<dbReference type="SUPFAM" id="SSF52540">
    <property type="entry name" value="P-loop containing nucleoside triphosphate hydrolases"/>
    <property type="match status" value="2"/>
</dbReference>
<reference evidence="5" key="1">
    <citation type="submission" date="2023-06" db="EMBL/GenBank/DDBJ databases">
        <authorList>
            <person name="Delattre M."/>
        </authorList>
    </citation>
    <scope>NUCLEOTIDE SEQUENCE</scope>
    <source>
        <strain evidence="5">AF72</strain>
    </source>
</reference>
<comment type="caution">
    <text evidence="1">Lacks conserved residue(s) required for the propagation of feature annotation.</text>
</comment>
<feature type="domain" description="PLAT" evidence="3">
    <location>
        <begin position="816"/>
        <end position="931"/>
    </location>
</feature>
<dbReference type="SUPFAM" id="SSF89837">
    <property type="entry name" value="Doublecortin (DC)"/>
    <property type="match status" value="2"/>
</dbReference>
<sequence>MLPNVPQPKNGMIRTYENSSRTFTRPYSAKTVFFYKEGDEYFTGVRIPVSKARYRTIDTLLDDLNTNIPMAYGVRRLMTPMGRNEVQTIDELQHLGKYVATSGKSRGLNLSGVERLQKAREAAEKALRREGPNGQSYWIPASPSYRQKLRMSRTLGLNVQPCKQIFFVLNGKTQIFRLVLNPIRMPHLDTLLEQISLGLGAAVDRLYTFEGRKIERVEEMMDVTPPKIIAVPRHERLQLREKFALPPLFTNRSDRSTARKNDTARQSNGRAGLPTASLQSSSTTNSYQESNGIEKPNKATINNARKNTRKMTGAPKRKIQRRIPSLDPPNSATTKSDDSGKAPSVESSVRTMNGEDMPSERSIETSASDYPGSPLSERASARSEEEKPRSAKPDTPDNAETYLSSDEDEEMEKQEKAATTIQAAFRGHKVRKEMMAREEQYHPEERARRHEAATKIQANYRGYRVRKGGRGIGEEQPAATNYEAEGAEEDEEARNAAATRIQAHYRGYRTRKQLKAGRAVDAQQYDEEEEAARHAAATRIQAQYRGYRTRKELNTMRNGKEEEELDEEHLAATKIQAQYRGYRTRKGLAAGPGEETEMDEEEERRRHQAATKIQAQYRGYRTRKQLKRGQVDFTGEQPTVIEAEEEMGGVEEEVEHRVHDAVETDEGVESAGGMAYTIAVLTGNRWGADSEADLYVTLHGDDATSTQFWLKPDVSWLQNGEGKFKSNQLDSFHVTSQPLGTLNKVVIGHEKRGYGAGIFIEHILVTENVVDGRQFVFFCSKWLDSGQVDGKIERSLPVSAFYYISSIPEDGVSSQGRWEFILHNGTPDGEGGTTSNLNIVGYGTQGSSMTTISTDKSLNEVPSTSLIQVDFGEIGDLLKVRFEIDGSGEHPDYFLEYVELRDLDTEERLAVRVGKWLDVTGAHKKPQPYREISVFRAGQTPLAINNYEGKVVAGDVRMLKTEKLRGQLIGEYSDSGIFPLIKGDKNEYSFKAECVYLGRIHGIRIIGEFTEKGEAALEGFATLQEIWDRRGVPGLDMAAEFVATSAYVRESTHCPYRYVLSMGRVQDLPEEDGLYHKQLTLTEMEGLPTRYKKDKRESEQDSWTLSMSVKDDSDMIPYAELCAGPSTIQMNAQTEEFEAQEMSYQMRGKAVGTVDKMRLSNAMTGEEMRFPSVDTEFHDNAVYEYPTVYPDVPPKQNIVYTLQLETSSINGVIQPCAILVGRDGGSGTRILRAERLTQSEMTEDYEIEAVDLGQLESIELSYEAETDVEWQLMARVSSTKDDIEYQTGKITIRKPGQPVTSALGEIV</sequence>
<dbReference type="InterPro" id="IPR001024">
    <property type="entry name" value="PLAT/LH2_dom"/>
</dbReference>
<feature type="domain" description="Doublecortin" evidence="4">
    <location>
        <begin position="30"/>
        <end position="104"/>
    </location>
</feature>
<dbReference type="GO" id="GO:0035556">
    <property type="term" value="P:intracellular signal transduction"/>
    <property type="evidence" value="ECO:0007669"/>
    <property type="project" value="InterPro"/>
</dbReference>
<evidence type="ECO:0000256" key="1">
    <source>
        <dbReference type="PROSITE-ProRule" id="PRU00152"/>
    </source>
</evidence>
<dbReference type="Gene3D" id="3.10.20.230">
    <property type="entry name" value="Doublecortin domain"/>
    <property type="match status" value="2"/>
</dbReference>
<feature type="domain" description="PLAT" evidence="3">
    <location>
        <begin position="674"/>
        <end position="797"/>
    </location>
</feature>
<feature type="region of interest" description="Disordered" evidence="2">
    <location>
        <begin position="467"/>
        <end position="496"/>
    </location>
</feature>
<dbReference type="SUPFAM" id="SSF49723">
    <property type="entry name" value="Lipase/lipooxygenase domain (PLAT/LH2 domain)"/>
    <property type="match status" value="2"/>
</dbReference>
<dbReference type="InterPro" id="IPR052970">
    <property type="entry name" value="Inner_ear_hair_cell_LOXHD"/>
</dbReference>
<dbReference type="Pfam" id="PF00612">
    <property type="entry name" value="IQ"/>
    <property type="match status" value="6"/>
</dbReference>
<dbReference type="PANTHER" id="PTHR45901:SF7">
    <property type="entry name" value="OXYGEN-REGULATED PROTEIN 1"/>
    <property type="match status" value="1"/>
</dbReference>
<proteinExistence type="predicted"/>
<dbReference type="Gene3D" id="2.60.60.20">
    <property type="entry name" value="PLAT/LH2 domain"/>
    <property type="match status" value="2"/>
</dbReference>
<dbReference type="InterPro" id="IPR036572">
    <property type="entry name" value="Doublecortin_dom_sf"/>
</dbReference>
<evidence type="ECO:0000313" key="6">
    <source>
        <dbReference type="Proteomes" id="UP001177023"/>
    </source>
</evidence>
<dbReference type="PROSITE" id="PS50095">
    <property type="entry name" value="PLAT"/>
    <property type="match status" value="2"/>
</dbReference>
<accession>A0AA36CGV8</accession>
<evidence type="ECO:0000259" key="4">
    <source>
        <dbReference type="PROSITE" id="PS50309"/>
    </source>
</evidence>
<dbReference type="InterPro" id="IPR027417">
    <property type="entry name" value="P-loop_NTPase"/>
</dbReference>
<feature type="compositionally biased region" description="Polar residues" evidence="2">
    <location>
        <begin position="276"/>
        <end position="291"/>
    </location>
</feature>
<dbReference type="CDD" id="cd23767">
    <property type="entry name" value="IQCD"/>
    <property type="match status" value="6"/>
</dbReference>
<dbReference type="PROSITE" id="PS50309">
    <property type="entry name" value="DC"/>
    <property type="match status" value="2"/>
</dbReference>
<dbReference type="InterPro" id="IPR003533">
    <property type="entry name" value="Doublecortin_dom"/>
</dbReference>
<evidence type="ECO:0000259" key="3">
    <source>
        <dbReference type="PROSITE" id="PS50095"/>
    </source>
</evidence>
<keyword evidence="6" id="KW-1185">Reference proteome</keyword>
<dbReference type="SMART" id="SM00537">
    <property type="entry name" value="DCX"/>
    <property type="match status" value="2"/>
</dbReference>
<name>A0AA36CGV8_9BILA</name>
<feature type="non-terminal residue" evidence="5">
    <location>
        <position position="1307"/>
    </location>
</feature>
<dbReference type="PANTHER" id="PTHR45901">
    <property type="entry name" value="PROTEIN CBG12474"/>
    <property type="match status" value="1"/>
</dbReference>
<feature type="compositionally biased region" description="Basic and acidic residues" evidence="2">
    <location>
        <begin position="379"/>
        <end position="395"/>
    </location>
</feature>
<evidence type="ECO:0000256" key="2">
    <source>
        <dbReference type="SAM" id="MobiDB-lite"/>
    </source>
</evidence>
<dbReference type="SMART" id="SM00015">
    <property type="entry name" value="IQ"/>
    <property type="match status" value="6"/>
</dbReference>
<gene>
    <name evidence="5" type="ORF">MSPICULIGERA_LOCUS6788</name>
</gene>
<organism evidence="5 6">
    <name type="scientific">Mesorhabditis spiculigera</name>
    <dbReference type="NCBI Taxonomy" id="96644"/>
    <lineage>
        <taxon>Eukaryota</taxon>
        <taxon>Metazoa</taxon>
        <taxon>Ecdysozoa</taxon>
        <taxon>Nematoda</taxon>
        <taxon>Chromadorea</taxon>
        <taxon>Rhabditida</taxon>
        <taxon>Rhabditina</taxon>
        <taxon>Rhabditomorpha</taxon>
        <taxon>Rhabditoidea</taxon>
        <taxon>Rhabditidae</taxon>
        <taxon>Mesorhabditinae</taxon>
        <taxon>Mesorhabditis</taxon>
    </lineage>
</organism>
<protein>
    <submittedName>
        <fullName evidence="5">Uncharacterized protein</fullName>
    </submittedName>
</protein>
<feature type="region of interest" description="Disordered" evidence="2">
    <location>
        <begin position="248"/>
        <end position="429"/>
    </location>
</feature>